<dbReference type="GO" id="GO:0006508">
    <property type="term" value="P:proteolysis"/>
    <property type="evidence" value="ECO:0007669"/>
    <property type="project" value="InterPro"/>
</dbReference>
<keyword evidence="4" id="KW-0597">Phosphoprotein</keyword>
<dbReference type="HOGENOM" id="CLU_000445_89_2_7"/>
<reference evidence="18 19" key="1">
    <citation type="submission" date="2009-06" db="EMBL/GenBank/DDBJ databases">
        <title>Complete sequence of Desulfovibrio salexigens DSM 2638.</title>
        <authorList>
            <consortium name="US DOE Joint Genome Institute"/>
            <person name="Lucas S."/>
            <person name="Copeland A."/>
            <person name="Lapidus A."/>
            <person name="Glavina del Rio T."/>
            <person name="Tice H."/>
            <person name="Bruce D."/>
            <person name="Goodwin L."/>
            <person name="Pitluck S."/>
            <person name="Munk A.C."/>
            <person name="Brettin T."/>
            <person name="Detter J.C."/>
            <person name="Han C."/>
            <person name="Tapia R."/>
            <person name="Larimer F."/>
            <person name="Land M."/>
            <person name="Hauser L."/>
            <person name="Kyrpides N."/>
            <person name="Anderson I."/>
            <person name="Wall J.D."/>
            <person name="Arkin A.P."/>
            <person name="Dehal P."/>
            <person name="Chivian D."/>
            <person name="Giles B."/>
            <person name="Hazen T.C."/>
        </authorList>
    </citation>
    <scope>NUCLEOTIDE SEQUENCE [LARGE SCALE GENOMIC DNA]</scope>
    <source>
        <strain evidence="19">ATCC 14822 / DSM 2638 / NCIMB 8403 / VKM B-1763</strain>
    </source>
</reference>
<evidence type="ECO:0000256" key="1">
    <source>
        <dbReference type="ARBA" id="ARBA00000085"/>
    </source>
</evidence>
<dbReference type="SUPFAM" id="SSF55785">
    <property type="entry name" value="PYP-like sensor domain (PAS domain)"/>
    <property type="match status" value="1"/>
</dbReference>
<dbReference type="AlphaFoldDB" id="C6BV29"/>
<dbReference type="PANTHER" id="PTHR42878:SF7">
    <property type="entry name" value="SENSOR HISTIDINE KINASE GLRK"/>
    <property type="match status" value="1"/>
</dbReference>
<keyword evidence="6 13" id="KW-0812">Transmembrane</keyword>
<dbReference type="InterPro" id="IPR013767">
    <property type="entry name" value="PAS_fold"/>
</dbReference>
<dbReference type="GO" id="GO:0005524">
    <property type="term" value="F:ATP binding"/>
    <property type="evidence" value="ECO:0007669"/>
    <property type="project" value="UniProtKB-KW"/>
</dbReference>
<evidence type="ECO:0000256" key="9">
    <source>
        <dbReference type="ARBA" id="ARBA00022840"/>
    </source>
</evidence>
<evidence type="ECO:0000256" key="4">
    <source>
        <dbReference type="ARBA" id="ARBA00022553"/>
    </source>
</evidence>
<dbReference type="Gene3D" id="3.30.565.10">
    <property type="entry name" value="Histidine kinase-like ATPase, C-terminal domain"/>
    <property type="match status" value="1"/>
</dbReference>
<keyword evidence="11" id="KW-0902">Two-component regulatory system</keyword>
<evidence type="ECO:0000256" key="6">
    <source>
        <dbReference type="ARBA" id="ARBA00022692"/>
    </source>
</evidence>
<keyword evidence="19" id="KW-1185">Reference proteome</keyword>
<dbReference type="GO" id="GO:0030295">
    <property type="term" value="F:protein kinase activator activity"/>
    <property type="evidence" value="ECO:0007669"/>
    <property type="project" value="TreeGrafter"/>
</dbReference>
<dbReference type="GO" id="GO:0004190">
    <property type="term" value="F:aspartic-type endopeptidase activity"/>
    <property type="evidence" value="ECO:0007669"/>
    <property type="project" value="InterPro"/>
</dbReference>
<dbReference type="PROSITE" id="PS50109">
    <property type="entry name" value="HIS_KIN"/>
    <property type="match status" value="1"/>
</dbReference>
<evidence type="ECO:0000313" key="18">
    <source>
        <dbReference type="EMBL" id="ACS78166.1"/>
    </source>
</evidence>
<comment type="catalytic activity">
    <reaction evidence="1">
        <text>ATP + protein L-histidine = ADP + protein N-phospho-L-histidine.</text>
        <dbReference type="EC" id="2.7.13.3"/>
    </reaction>
</comment>
<dbReference type="PROSITE" id="PS50175">
    <property type="entry name" value="ASP_PROT_RETROV"/>
    <property type="match status" value="1"/>
</dbReference>
<keyword evidence="9" id="KW-0067">ATP-binding</keyword>
<dbReference type="GO" id="GO:0016020">
    <property type="term" value="C:membrane"/>
    <property type="evidence" value="ECO:0007669"/>
    <property type="project" value="UniProtKB-SubCell"/>
</dbReference>
<dbReference type="InterPro" id="IPR003660">
    <property type="entry name" value="HAMP_dom"/>
</dbReference>
<dbReference type="PROSITE" id="PS50112">
    <property type="entry name" value="PAS"/>
    <property type="match status" value="1"/>
</dbReference>
<dbReference type="KEGG" id="dsa:Desal_0095"/>
<dbReference type="Pfam" id="PF02518">
    <property type="entry name" value="HATPase_c"/>
    <property type="match status" value="1"/>
</dbReference>
<comment type="subcellular location">
    <subcellularLocation>
        <location evidence="2">Membrane</location>
        <topology evidence="2">Multi-pass membrane protein</topology>
    </subcellularLocation>
</comment>
<dbReference type="Gene3D" id="3.30.450.20">
    <property type="entry name" value="PAS domain"/>
    <property type="match status" value="1"/>
</dbReference>
<evidence type="ECO:0000259" key="15">
    <source>
        <dbReference type="PROSITE" id="PS50112"/>
    </source>
</evidence>
<keyword evidence="8 18" id="KW-0418">Kinase</keyword>
<dbReference type="GO" id="GO:0000156">
    <property type="term" value="F:phosphorelay response regulator activity"/>
    <property type="evidence" value="ECO:0007669"/>
    <property type="project" value="TreeGrafter"/>
</dbReference>
<evidence type="ECO:0000313" key="19">
    <source>
        <dbReference type="Proteomes" id="UP000002601"/>
    </source>
</evidence>
<evidence type="ECO:0000256" key="8">
    <source>
        <dbReference type="ARBA" id="ARBA00022777"/>
    </source>
</evidence>
<dbReference type="Proteomes" id="UP000002601">
    <property type="component" value="Chromosome"/>
</dbReference>
<evidence type="ECO:0000256" key="10">
    <source>
        <dbReference type="ARBA" id="ARBA00022989"/>
    </source>
</evidence>
<dbReference type="SUPFAM" id="SSF47384">
    <property type="entry name" value="Homodimeric domain of signal transducing histidine kinase"/>
    <property type="match status" value="1"/>
</dbReference>
<evidence type="ECO:0000256" key="5">
    <source>
        <dbReference type="ARBA" id="ARBA00022679"/>
    </source>
</evidence>
<evidence type="ECO:0000256" key="11">
    <source>
        <dbReference type="ARBA" id="ARBA00023012"/>
    </source>
</evidence>
<name>C6BV29_MARSD</name>
<dbReference type="EMBL" id="CP001649">
    <property type="protein sequence ID" value="ACS78166.1"/>
    <property type="molecule type" value="Genomic_DNA"/>
</dbReference>
<protein>
    <recommendedName>
        <fullName evidence="3">histidine kinase</fullName>
        <ecNumber evidence="3">2.7.13.3</ecNumber>
    </recommendedName>
</protein>
<evidence type="ECO:0000256" key="2">
    <source>
        <dbReference type="ARBA" id="ARBA00004141"/>
    </source>
</evidence>
<dbReference type="Pfam" id="PF00672">
    <property type="entry name" value="HAMP"/>
    <property type="match status" value="1"/>
</dbReference>
<keyword evidence="5" id="KW-0808">Transferase</keyword>
<evidence type="ECO:0000256" key="12">
    <source>
        <dbReference type="ARBA" id="ARBA00023136"/>
    </source>
</evidence>
<dbReference type="SUPFAM" id="SSF55874">
    <property type="entry name" value="ATPase domain of HSP90 chaperone/DNA topoisomerase II/histidine kinase"/>
    <property type="match status" value="1"/>
</dbReference>
<dbReference type="STRING" id="526222.Desal_0095"/>
<dbReference type="PRINTS" id="PR00344">
    <property type="entry name" value="BCTRLSENSOR"/>
</dbReference>
<dbReference type="CDD" id="cd06225">
    <property type="entry name" value="HAMP"/>
    <property type="match status" value="1"/>
</dbReference>
<dbReference type="Pfam" id="PF00989">
    <property type="entry name" value="PAS"/>
    <property type="match status" value="1"/>
</dbReference>
<feature type="transmembrane region" description="Helical" evidence="13">
    <location>
        <begin position="12"/>
        <end position="30"/>
    </location>
</feature>
<dbReference type="InterPro" id="IPR003594">
    <property type="entry name" value="HATPase_dom"/>
</dbReference>
<dbReference type="InterPro" id="IPR036890">
    <property type="entry name" value="HATPase_C_sf"/>
</dbReference>
<evidence type="ECO:0000259" key="14">
    <source>
        <dbReference type="PROSITE" id="PS50109"/>
    </source>
</evidence>
<dbReference type="GO" id="GO:0000155">
    <property type="term" value="F:phosphorelay sensor kinase activity"/>
    <property type="evidence" value="ECO:0007669"/>
    <property type="project" value="InterPro"/>
</dbReference>
<dbReference type="GO" id="GO:0006355">
    <property type="term" value="P:regulation of DNA-templated transcription"/>
    <property type="evidence" value="ECO:0007669"/>
    <property type="project" value="InterPro"/>
</dbReference>
<dbReference type="CDD" id="cd00082">
    <property type="entry name" value="HisKA"/>
    <property type="match status" value="1"/>
</dbReference>
<dbReference type="InterPro" id="IPR035965">
    <property type="entry name" value="PAS-like_dom_sf"/>
</dbReference>
<dbReference type="CDD" id="cd00075">
    <property type="entry name" value="HATPase"/>
    <property type="match status" value="1"/>
</dbReference>
<dbReference type="SMART" id="SM00091">
    <property type="entry name" value="PAS"/>
    <property type="match status" value="1"/>
</dbReference>
<keyword evidence="12 13" id="KW-0472">Membrane</keyword>
<dbReference type="EC" id="2.7.13.3" evidence="3"/>
<sequence length="606" mass="67452">MPKTSLHMKILLWGWAVLLCALLLTFWFYYGTVSEELTASSRQNTSRLLNYVRWKISHSPVSPGSPAFQKEITELGSQLDVRITYIKKGKVLADSSVEASRLPELDDHSNRPEVIAAETSGTGKNIRYSKTLQTRMLYVAKSIGDNGEFIRLALPYSIIGERLDRVMIHFSILLGMLAVGSAILLIFIGKRTTSAVKEVSATAQAIGEGDYSKRIRVIPGGEYQLMAKSINTMAKKIQGHIRIIEDQRNQLDAMFENMTEGIMVLDPQGKIESVNKSMTELVPDTQEFVGRVPLEVLTRHEIQDAVDKILKHGSENNSDSLIVDLADGRSMNVTICSYEDYKSRRKLILVFHDISEMRRMEKILRDFVSNASHQLRTPLTSIKGYSETLIDNPPQDQKILTSFLGTILDNANHMSKVITSMFALTRSEYSGKKLRTKPTNLQKCIALSMANLQSLAENKNIRLSKNEIPQIKITGTSEGLVQIFDNLIENAIKYAPENTNVKVQAEADREFAIIRVVDEGPGIAPADKERIFERFFKLDENAVGHGSSGLGLALCRSLARNFNGDIWVESPVDAITGTGSSFCVKLPVAAEQASESTKDSQQGDYL</sequence>
<dbReference type="SMART" id="SM00304">
    <property type="entry name" value="HAMP"/>
    <property type="match status" value="1"/>
</dbReference>
<feature type="domain" description="HAMP" evidence="17">
    <location>
        <begin position="190"/>
        <end position="242"/>
    </location>
</feature>
<proteinExistence type="predicted"/>
<dbReference type="InterPro" id="IPR036097">
    <property type="entry name" value="HisK_dim/P_sf"/>
</dbReference>
<dbReference type="InterPro" id="IPR005467">
    <property type="entry name" value="His_kinase_dom"/>
</dbReference>
<keyword evidence="7" id="KW-0547">Nucleotide-binding</keyword>
<dbReference type="InterPro" id="IPR050351">
    <property type="entry name" value="BphY/WalK/GraS-like"/>
</dbReference>
<evidence type="ECO:0000256" key="3">
    <source>
        <dbReference type="ARBA" id="ARBA00012438"/>
    </source>
</evidence>
<dbReference type="Pfam" id="PF00512">
    <property type="entry name" value="HisKA"/>
    <property type="match status" value="1"/>
</dbReference>
<dbReference type="Gene3D" id="1.10.287.130">
    <property type="match status" value="1"/>
</dbReference>
<dbReference type="PANTHER" id="PTHR42878">
    <property type="entry name" value="TWO-COMPONENT HISTIDINE KINASE"/>
    <property type="match status" value="1"/>
</dbReference>
<dbReference type="eggNOG" id="COG5002">
    <property type="taxonomic scope" value="Bacteria"/>
</dbReference>
<dbReference type="FunFam" id="1.10.287.130:FF:000001">
    <property type="entry name" value="Two-component sensor histidine kinase"/>
    <property type="match status" value="1"/>
</dbReference>
<organism evidence="18 19">
    <name type="scientific">Maridesulfovibrio salexigens (strain ATCC 14822 / DSM 2638 / NCIMB 8403 / VKM B-1763)</name>
    <name type="common">Desulfovibrio salexigens</name>
    <dbReference type="NCBI Taxonomy" id="526222"/>
    <lineage>
        <taxon>Bacteria</taxon>
        <taxon>Pseudomonadati</taxon>
        <taxon>Thermodesulfobacteriota</taxon>
        <taxon>Desulfovibrionia</taxon>
        <taxon>Desulfovibrionales</taxon>
        <taxon>Desulfovibrionaceae</taxon>
        <taxon>Maridesulfovibrio</taxon>
    </lineage>
</organism>
<accession>C6BV29</accession>
<feature type="transmembrane region" description="Helical" evidence="13">
    <location>
        <begin position="166"/>
        <end position="188"/>
    </location>
</feature>
<dbReference type="InterPro" id="IPR000014">
    <property type="entry name" value="PAS"/>
</dbReference>
<gene>
    <name evidence="18" type="ordered locus">Desal_0095</name>
</gene>
<feature type="domain" description="Histidine kinase" evidence="14">
    <location>
        <begin position="370"/>
        <end position="590"/>
    </location>
</feature>
<dbReference type="InterPro" id="IPR003661">
    <property type="entry name" value="HisK_dim/P_dom"/>
</dbReference>
<dbReference type="RefSeq" id="WP_012765692.1">
    <property type="nucleotide sequence ID" value="NC_012881.1"/>
</dbReference>
<feature type="domain" description="Peptidase A2" evidence="16">
    <location>
        <begin position="89"/>
        <end position="163"/>
    </location>
</feature>
<evidence type="ECO:0000256" key="7">
    <source>
        <dbReference type="ARBA" id="ARBA00022741"/>
    </source>
</evidence>
<dbReference type="InterPro" id="IPR001995">
    <property type="entry name" value="Peptidase_A2_cat"/>
</dbReference>
<dbReference type="GO" id="GO:0007234">
    <property type="term" value="P:osmosensory signaling via phosphorelay pathway"/>
    <property type="evidence" value="ECO:0007669"/>
    <property type="project" value="TreeGrafter"/>
</dbReference>
<dbReference type="CDD" id="cd00130">
    <property type="entry name" value="PAS"/>
    <property type="match status" value="1"/>
</dbReference>
<evidence type="ECO:0000259" key="16">
    <source>
        <dbReference type="PROSITE" id="PS50175"/>
    </source>
</evidence>
<dbReference type="Gene3D" id="6.10.340.10">
    <property type="match status" value="1"/>
</dbReference>
<dbReference type="PROSITE" id="PS50885">
    <property type="entry name" value="HAMP"/>
    <property type="match status" value="1"/>
</dbReference>
<dbReference type="SMART" id="SM00388">
    <property type="entry name" value="HisKA"/>
    <property type="match status" value="1"/>
</dbReference>
<feature type="domain" description="PAS" evidence="15">
    <location>
        <begin position="247"/>
        <end position="282"/>
    </location>
</feature>
<dbReference type="NCBIfam" id="TIGR00229">
    <property type="entry name" value="sensory_box"/>
    <property type="match status" value="1"/>
</dbReference>
<evidence type="ECO:0000259" key="17">
    <source>
        <dbReference type="PROSITE" id="PS50885"/>
    </source>
</evidence>
<dbReference type="SMART" id="SM00387">
    <property type="entry name" value="HATPase_c"/>
    <property type="match status" value="1"/>
</dbReference>
<evidence type="ECO:0000256" key="13">
    <source>
        <dbReference type="SAM" id="Phobius"/>
    </source>
</evidence>
<keyword evidence="10 13" id="KW-1133">Transmembrane helix</keyword>
<dbReference type="InterPro" id="IPR004358">
    <property type="entry name" value="Sig_transdc_His_kin-like_C"/>
</dbReference>